<protein>
    <submittedName>
        <fullName evidence="1">Uncharacterized protein</fullName>
    </submittedName>
</protein>
<accession>A0ABN9XA73</accession>
<name>A0ABN9XA73_9DINO</name>
<dbReference type="SUPFAM" id="SSF53850">
    <property type="entry name" value="Periplasmic binding protein-like II"/>
    <property type="match status" value="1"/>
</dbReference>
<evidence type="ECO:0000313" key="1">
    <source>
        <dbReference type="EMBL" id="CAK0895126.1"/>
    </source>
</evidence>
<organism evidence="1 2">
    <name type="scientific">Prorocentrum cordatum</name>
    <dbReference type="NCBI Taxonomy" id="2364126"/>
    <lineage>
        <taxon>Eukaryota</taxon>
        <taxon>Sar</taxon>
        <taxon>Alveolata</taxon>
        <taxon>Dinophyceae</taxon>
        <taxon>Prorocentrales</taxon>
        <taxon>Prorocentraceae</taxon>
        <taxon>Prorocentrum</taxon>
    </lineage>
</organism>
<comment type="caution">
    <text evidence="1">The sequence shown here is derived from an EMBL/GenBank/DDBJ whole genome shotgun (WGS) entry which is preliminary data.</text>
</comment>
<reference evidence="1" key="1">
    <citation type="submission" date="2023-10" db="EMBL/GenBank/DDBJ databases">
        <authorList>
            <person name="Chen Y."/>
            <person name="Shah S."/>
            <person name="Dougan E. K."/>
            <person name="Thang M."/>
            <person name="Chan C."/>
        </authorList>
    </citation>
    <scope>NUCLEOTIDE SEQUENCE [LARGE SCALE GENOMIC DNA]</scope>
</reference>
<evidence type="ECO:0000313" key="2">
    <source>
        <dbReference type="Proteomes" id="UP001189429"/>
    </source>
</evidence>
<proteinExistence type="predicted"/>
<sequence length="401" mass="42724">MATRSPTTGVGSAVDVDDPVEVVSPANDAYDIQDPVLQANISIRNHAATRSGSRTSATYETSATYVCRNSACKIRAASRASASFGNGVTVGDGVSRRMPFCRAAVGAICWRLAGAEAVTKVVAVGTADIIVHTPGTKRVTCRATASATLRGAPGAQPRAGVSLCCGRGARRGARTDLGLERHLSTGAAAGHFGLPTTFLNKLYTEEGKSVQCRLGDVAPKMSVFGKKGKAGQVTLQGAERLPPVQFCVDVLDRLQVTCAATCWWPSASTDEVRFGLPPASFPPYLYFDNDTGEWSGFGAAAMAAVATEVGVPFSFVRDDMFGDFSSLYAEGREDKFDCSLMDMSAQGAYSEGMEDWFKFTYPWFSANTGAMVRRTQTPDGLLWRRGWRGTGDVPRRVSGRT</sequence>
<dbReference type="EMBL" id="CAUYUJ010019993">
    <property type="protein sequence ID" value="CAK0895126.1"/>
    <property type="molecule type" value="Genomic_DNA"/>
</dbReference>
<gene>
    <name evidence="1" type="ORF">PCOR1329_LOCUS73964</name>
</gene>
<dbReference type="Gene3D" id="3.40.190.10">
    <property type="entry name" value="Periplasmic binding protein-like II"/>
    <property type="match status" value="1"/>
</dbReference>
<keyword evidence="2" id="KW-1185">Reference proteome</keyword>
<dbReference type="Proteomes" id="UP001189429">
    <property type="component" value="Unassembled WGS sequence"/>
</dbReference>